<proteinExistence type="predicted"/>
<dbReference type="EMBL" id="JANHAX010000002">
    <property type="protein sequence ID" value="MDQ2089929.1"/>
    <property type="molecule type" value="Genomic_DNA"/>
</dbReference>
<dbReference type="RefSeq" id="WP_306735197.1">
    <property type="nucleotide sequence ID" value="NZ_JANHAX010000002.1"/>
</dbReference>
<evidence type="ECO:0000313" key="1">
    <source>
        <dbReference type="EMBL" id="MDQ2089929.1"/>
    </source>
</evidence>
<comment type="caution">
    <text evidence="1">The sequence shown here is derived from an EMBL/GenBank/DDBJ whole genome shotgun (WGS) entry which is preliminary data.</text>
</comment>
<reference evidence="1" key="1">
    <citation type="submission" date="2022-07" db="EMBL/GenBank/DDBJ databases">
        <authorList>
            <person name="Otstavnykh N."/>
            <person name="Isaeva M."/>
            <person name="Bystritskaya E."/>
        </authorList>
    </citation>
    <scope>NUCLEOTIDE SEQUENCE</scope>
    <source>
        <strain evidence="1">KCTC 52189</strain>
    </source>
</reference>
<dbReference type="InterPro" id="IPR022201">
    <property type="entry name" value="DUF3726"/>
</dbReference>
<dbReference type="Pfam" id="PF12525">
    <property type="entry name" value="DUF3726"/>
    <property type="match status" value="1"/>
</dbReference>
<reference evidence="1" key="2">
    <citation type="submission" date="2023-02" db="EMBL/GenBank/DDBJ databases">
        <title>'Rhodoalgimonas zhirmunskyi' gen. nov., isolated from a red alga.</title>
        <authorList>
            <person name="Nedashkovskaya O.I."/>
            <person name="Otstavnykh N.Y."/>
            <person name="Bystritskaya E.P."/>
            <person name="Balabanova L.A."/>
            <person name="Isaeva M.P."/>
        </authorList>
    </citation>
    <scope>NUCLEOTIDE SEQUENCE</scope>
    <source>
        <strain evidence="1">KCTC 52189</strain>
    </source>
</reference>
<keyword evidence="2" id="KW-1185">Reference proteome</keyword>
<name>A0AAE4B523_9RHOB</name>
<protein>
    <submittedName>
        <fullName evidence="1">DUF3726 domain-containing protein</fullName>
    </submittedName>
</protein>
<accession>A0AAE4B523</accession>
<dbReference type="AlphaFoldDB" id="A0AAE4B523"/>
<evidence type="ECO:0000313" key="2">
    <source>
        <dbReference type="Proteomes" id="UP001226762"/>
    </source>
</evidence>
<organism evidence="1 2">
    <name type="scientific">Marimonas arenosa</name>
    <dbReference type="NCBI Taxonomy" id="1795305"/>
    <lineage>
        <taxon>Bacteria</taxon>
        <taxon>Pseudomonadati</taxon>
        <taxon>Pseudomonadota</taxon>
        <taxon>Alphaproteobacteria</taxon>
        <taxon>Rhodobacterales</taxon>
        <taxon>Paracoccaceae</taxon>
        <taxon>Marimonas</taxon>
    </lineage>
</organism>
<dbReference type="Proteomes" id="UP001226762">
    <property type="component" value="Unassembled WGS sequence"/>
</dbReference>
<sequence length="208" mass="21486">MSFSLNEVEVTARKAARGAGYPWGLAEEAGRATRWLCAQGLPGCESLAALLDADLAAALQDHMPGGLESPWRGRAELCPLGTGAALSDSAARVSGGTLDIADVAQPMLFLPFVAAAARRLETALSLAGPGFTAVTDGTTLSLAGTIPEAGTLTLRPAAMPHTGNQEQTRAAPDSRAWQTLNRFAHRTYAPATEESRLMGAGAGLSDND</sequence>
<gene>
    <name evidence="1" type="ORF">NO357_08480</name>
</gene>